<evidence type="ECO:0000313" key="3">
    <source>
        <dbReference type="MGI" id="MGI:2144529"/>
    </source>
</evidence>
<dbReference type="AGR" id="MGI:2144529"/>
<name>Q3TEC9_MOUSE</name>
<organism evidence="2">
    <name type="scientific">Mus musculus</name>
    <name type="common">Mouse</name>
    <dbReference type="NCBI Taxonomy" id="10090"/>
    <lineage>
        <taxon>Eukaryota</taxon>
        <taxon>Metazoa</taxon>
        <taxon>Chordata</taxon>
        <taxon>Craniata</taxon>
        <taxon>Vertebrata</taxon>
        <taxon>Euteleostomi</taxon>
        <taxon>Mammalia</taxon>
        <taxon>Eutheria</taxon>
        <taxon>Euarchontoglires</taxon>
        <taxon>Glires</taxon>
        <taxon>Rodentia</taxon>
        <taxon>Myomorpha</taxon>
        <taxon>Muroidea</taxon>
        <taxon>Muridae</taxon>
        <taxon>Murinae</taxon>
        <taxon>Mus</taxon>
        <taxon>Mus</taxon>
    </lineage>
</organism>
<dbReference type="MGI" id="MGI:2144529">
    <property type="gene designation" value="Cnot6"/>
</dbReference>
<keyword evidence="1" id="KW-0812">Transmembrane</keyword>
<feature type="transmembrane region" description="Helical" evidence="1">
    <location>
        <begin position="37"/>
        <end position="59"/>
    </location>
</feature>
<reference evidence="2" key="6">
    <citation type="submission" date="2004-04" db="EMBL/GenBank/DDBJ databases">
        <authorList>
            <person name="Arakawa T."/>
            <person name="Carninci P."/>
            <person name="Fukuda S."/>
            <person name="Hashizume W."/>
            <person name="Hayashida K."/>
            <person name="Hori F."/>
            <person name="Iida J."/>
            <person name="Imamura K."/>
            <person name="Imotani K."/>
            <person name="Itoh M."/>
            <person name="Kanagawa S."/>
            <person name="Kawai J."/>
            <person name="Kojima M."/>
            <person name="Konno H."/>
            <person name="Murata M."/>
            <person name="Nakamura M."/>
            <person name="Ninomiya N."/>
            <person name="Nishiyori H."/>
            <person name="Nomura K."/>
            <person name="Ohno M."/>
            <person name="Sakazume N."/>
            <person name="Sano H."/>
            <person name="Sasaki D."/>
            <person name="Shibata K."/>
            <person name="Shiraki T."/>
            <person name="Tagami M."/>
            <person name="Tagami Y."/>
            <person name="Waki K."/>
            <person name="Watahiki A."/>
            <person name="Muramatsu M."/>
            <person name="Hayashizaki Y."/>
        </authorList>
    </citation>
    <scope>NUCLEOTIDE SEQUENCE</scope>
    <source>
        <strain evidence="2">NOD</strain>
        <tissue evidence="2">Thymus</tissue>
    </source>
</reference>
<dbReference type="EMBL" id="AK169707">
    <property type="protein sequence ID" value="BAE41319.1"/>
    <property type="molecule type" value="mRNA"/>
</dbReference>
<gene>
    <name evidence="3" type="primary">Cnot6</name>
</gene>
<accession>Q3TEC9</accession>
<reference evidence="2" key="3">
    <citation type="journal article" date="2000" name="Genome Res.">
        <title>RIKEN integrated sequence analysis (RISA) system--384-format sequencing pipeline with 384 multicapillary sequencer.</title>
        <authorList>
            <person name="Shibata K."/>
            <person name="Itoh M."/>
            <person name="Aizawa K."/>
            <person name="Nagaoka S."/>
            <person name="Sasaki N."/>
            <person name="Carninci P."/>
            <person name="Konno H."/>
            <person name="Akiyama J."/>
            <person name="Nishi K."/>
            <person name="Kitsunai T."/>
            <person name="Tashiro H."/>
            <person name="Itoh M."/>
            <person name="Sumi N."/>
            <person name="Ishii Y."/>
            <person name="Nakamura S."/>
            <person name="Hazama M."/>
            <person name="Nishine T."/>
            <person name="Harada A."/>
            <person name="Yamamoto R."/>
            <person name="Matsumoto H."/>
            <person name="Sakaguchi S."/>
            <person name="Ikegami T."/>
            <person name="Kashiwagi K."/>
            <person name="Fujiwake S."/>
            <person name="Inoue K."/>
            <person name="Togawa Y."/>
            <person name="Izawa M."/>
            <person name="Ohara E."/>
            <person name="Watahiki M."/>
            <person name="Yoneda Y."/>
            <person name="Ishikawa T."/>
            <person name="Ozawa K."/>
            <person name="Tanaka T."/>
            <person name="Matsuura S."/>
            <person name="Kawai J."/>
            <person name="Okazaki Y."/>
            <person name="Muramatsu M."/>
            <person name="Inoue Y."/>
            <person name="Kira A."/>
            <person name="Hayashizaki Y."/>
        </authorList>
    </citation>
    <scope>NUCLEOTIDE SEQUENCE</scope>
    <source>
        <strain evidence="2">NOD</strain>
        <tissue evidence="2">Thymus</tissue>
    </source>
</reference>
<evidence type="ECO:0000313" key="2">
    <source>
        <dbReference type="EMBL" id="BAE41319.1"/>
    </source>
</evidence>
<reference evidence="2" key="8">
    <citation type="journal article" date="2005" name="Science">
        <title>Antisense Transcription in the Mammalian Transcriptome.</title>
        <authorList>
            <consortium name="RIKEN Genome Exploration Research Group and Genome Science Group (Genome Network Project Core Group) and the FANTOM Consortium"/>
        </authorList>
    </citation>
    <scope>NUCLEOTIDE SEQUENCE</scope>
    <source>
        <strain evidence="2">NOD</strain>
        <tissue evidence="2">Thymus</tissue>
    </source>
</reference>
<protein>
    <submittedName>
        <fullName evidence="2">Uncharacterized protein</fullName>
    </submittedName>
</protein>
<reference evidence="2" key="5">
    <citation type="journal article" date="2002" name="Nature">
        <title>Analysis of the mouse transcriptome based on functional annotation of 60,770 full-length cDNAs.</title>
        <authorList>
            <consortium name="The FANTOM Consortium and the RIKEN Genome Exploration Research Group Phase I and II Team"/>
        </authorList>
    </citation>
    <scope>NUCLEOTIDE SEQUENCE</scope>
    <source>
        <strain evidence="2">NOD</strain>
        <tissue evidence="2">Thymus</tissue>
    </source>
</reference>
<reference evidence="2" key="1">
    <citation type="journal article" date="1999" name="Methods Enzymol.">
        <title>High-efficiency full-length cDNA cloning.</title>
        <authorList>
            <person name="Carninci P."/>
            <person name="Hayashizaki Y."/>
        </authorList>
    </citation>
    <scope>NUCLEOTIDE SEQUENCE</scope>
    <source>
        <strain evidence="2">NOD</strain>
        <tissue evidence="2">Thymus</tissue>
    </source>
</reference>
<evidence type="ECO:0000256" key="1">
    <source>
        <dbReference type="SAM" id="Phobius"/>
    </source>
</evidence>
<sequence>MEMLLYELWLFLPRCEALDSTFWNMFMGPGLAHQTQALLLGVLAPRVPLSCVFLILLMFKKKSFLFFKKSNFLFMKQYKLDAFSKQFP</sequence>
<keyword evidence="1" id="KW-1133">Transmembrane helix</keyword>
<reference evidence="2" key="7">
    <citation type="journal article" date="2005" name="Science">
        <title>The Transcriptional Landscape of the Mammalian Genome.</title>
        <authorList>
            <consortium name="The FANTOM Consortium"/>
            <consortium name="Riken Genome Exploration Research Group and Genome Science Group (Genome Network Project Core Group)"/>
        </authorList>
    </citation>
    <scope>NUCLEOTIDE SEQUENCE</scope>
    <source>
        <strain evidence="2">NOD</strain>
        <tissue evidence="2">Thymus</tissue>
    </source>
</reference>
<dbReference type="AlphaFoldDB" id="Q3TEC9"/>
<reference evidence="2" key="4">
    <citation type="journal article" date="2001" name="Nature">
        <title>Functional annotation of a full-length mouse cDNA collection.</title>
        <authorList>
            <consortium name="The RIKEN Genome Exploration Research Group Phase II Team and the FANTOM Consortium"/>
        </authorList>
    </citation>
    <scope>NUCLEOTIDE SEQUENCE</scope>
    <source>
        <strain evidence="2">NOD</strain>
        <tissue evidence="2">Thymus</tissue>
    </source>
</reference>
<keyword evidence="1" id="KW-0472">Membrane</keyword>
<reference evidence="2" key="2">
    <citation type="journal article" date="2000" name="Genome Res.">
        <title>Normalization and subtraction of cap-trapper-selected cDNAs to prepare full-length cDNA libraries for rapid discovery of new genes.</title>
        <authorList>
            <person name="Carninci P."/>
            <person name="Shibata Y."/>
            <person name="Hayatsu N."/>
            <person name="Sugahara Y."/>
            <person name="Shibata K."/>
            <person name="Itoh M."/>
            <person name="Konno H."/>
            <person name="Okazaki Y."/>
            <person name="Muramatsu M."/>
            <person name="Hayashizaki Y."/>
        </authorList>
    </citation>
    <scope>NUCLEOTIDE SEQUENCE</scope>
    <source>
        <strain evidence="2">NOD</strain>
        <tissue evidence="2">Thymus</tissue>
    </source>
</reference>
<proteinExistence type="evidence at transcript level"/>